<gene>
    <name evidence="4" type="ORF">JMF97_18485</name>
</gene>
<keyword evidence="5" id="KW-1185">Reference proteome</keyword>
<feature type="transmembrane region" description="Helical" evidence="2">
    <location>
        <begin position="199"/>
        <end position="220"/>
    </location>
</feature>
<feature type="domain" description="LppM" evidence="3">
    <location>
        <begin position="16"/>
        <end position="179"/>
    </location>
</feature>
<protein>
    <submittedName>
        <fullName evidence="4">DUF3153 domain-containing protein</fullName>
    </submittedName>
</protein>
<keyword evidence="2" id="KW-1133">Transmembrane helix</keyword>
<evidence type="ECO:0000256" key="1">
    <source>
        <dbReference type="SAM" id="MobiDB-lite"/>
    </source>
</evidence>
<keyword evidence="2" id="KW-0812">Transmembrane</keyword>
<dbReference type="EMBL" id="JAETXL010000006">
    <property type="protein sequence ID" value="MBL6278148.1"/>
    <property type="molecule type" value="Genomic_DNA"/>
</dbReference>
<keyword evidence="2" id="KW-0472">Membrane</keyword>
<comment type="caution">
    <text evidence="4">The sequence shown here is derived from an EMBL/GenBank/DDBJ whole genome shotgun (WGS) entry which is preliminary data.</text>
</comment>
<feature type="region of interest" description="Disordered" evidence="1">
    <location>
        <begin position="226"/>
        <end position="283"/>
    </location>
</feature>
<name>A0ABS1UP68_9ACTN</name>
<feature type="compositionally biased region" description="Low complexity" evidence="1">
    <location>
        <begin position="226"/>
        <end position="248"/>
    </location>
</feature>
<accession>A0ABS1UP68</accession>
<evidence type="ECO:0000259" key="3">
    <source>
        <dbReference type="Pfam" id="PF21946"/>
    </source>
</evidence>
<dbReference type="InterPro" id="IPR053807">
    <property type="entry name" value="LppM"/>
</dbReference>
<reference evidence="4 5" key="1">
    <citation type="submission" date="2021-01" db="EMBL/GenBank/DDBJ databases">
        <title>Genome sequencing of Micromonospora fiedleri MG-37.</title>
        <authorList>
            <person name="Moreland P.E.J."/>
            <person name="Stach J.E.M."/>
        </authorList>
    </citation>
    <scope>NUCLEOTIDE SEQUENCE [LARGE SCALE GENOMIC DNA]</scope>
    <source>
        <strain evidence="4 5">MG-37</strain>
    </source>
</reference>
<evidence type="ECO:0000313" key="4">
    <source>
        <dbReference type="EMBL" id="MBL6278148.1"/>
    </source>
</evidence>
<dbReference type="Pfam" id="PF21946">
    <property type="entry name" value="LppM"/>
    <property type="match status" value="1"/>
</dbReference>
<evidence type="ECO:0000256" key="2">
    <source>
        <dbReference type="SAM" id="Phobius"/>
    </source>
</evidence>
<evidence type="ECO:0000313" key="5">
    <source>
        <dbReference type="Proteomes" id="UP000661193"/>
    </source>
</evidence>
<dbReference type="Proteomes" id="UP000661193">
    <property type="component" value="Unassembled WGS sequence"/>
</dbReference>
<dbReference type="RefSeq" id="WP_203222679.1">
    <property type="nucleotide sequence ID" value="NZ_JAETXL010000006.1"/>
</dbReference>
<organism evidence="4 5">
    <name type="scientific">Micromonospora fiedleri</name>
    <dbReference type="NCBI Taxonomy" id="1157498"/>
    <lineage>
        <taxon>Bacteria</taxon>
        <taxon>Bacillati</taxon>
        <taxon>Actinomycetota</taxon>
        <taxon>Actinomycetes</taxon>
        <taxon>Micromonosporales</taxon>
        <taxon>Micromonosporaceae</taxon>
        <taxon>Micromonospora</taxon>
    </lineage>
</organism>
<proteinExistence type="predicted"/>
<sequence length="283" mass="29583">MVCLVLLAALSGCMQLNIGLTVKADDTVSGQLLLTAERKVLTLNNKTVEQGFADLRQNIPALPPGPETPYATDTHFGFQINYQNVPLDQFDSESLRIVRANDRYVFTLPLDPKKYGGKVAEQDPENQVRFMLLMSFEIAVTFPGRVLDVNAGGQVNDRTVTWRVNPNEPKPAELRAVAEAPPRPSAAAAGTDAAGGPPWLLIAAGAVVLLLVALLVVLLLRRPRTAGDSTTATEATDASAAGEVTTTTDGGGAGDATTTVEPTDGTAIAAAPRTTIPGSPGAG</sequence>
<feature type="compositionally biased region" description="Low complexity" evidence="1">
    <location>
        <begin position="255"/>
        <end position="277"/>
    </location>
</feature>